<keyword evidence="3" id="KW-1185">Reference proteome</keyword>
<evidence type="ECO:0000313" key="2">
    <source>
        <dbReference type="EMBL" id="CAH0558696.1"/>
    </source>
</evidence>
<dbReference type="AlphaFoldDB" id="A0A9P0BAP2"/>
<gene>
    <name evidence="2" type="ORF">MELIAE_LOCUS8970</name>
</gene>
<feature type="compositionally biased region" description="Basic residues" evidence="1">
    <location>
        <begin position="125"/>
        <end position="136"/>
    </location>
</feature>
<protein>
    <submittedName>
        <fullName evidence="2">Uncharacterized protein</fullName>
    </submittedName>
</protein>
<dbReference type="OrthoDB" id="6779752at2759"/>
<proteinExistence type="predicted"/>
<evidence type="ECO:0000313" key="3">
    <source>
        <dbReference type="Proteomes" id="UP001154078"/>
    </source>
</evidence>
<feature type="region of interest" description="Disordered" evidence="1">
    <location>
        <begin position="109"/>
        <end position="136"/>
    </location>
</feature>
<organism evidence="2 3">
    <name type="scientific">Brassicogethes aeneus</name>
    <name type="common">Rape pollen beetle</name>
    <name type="synonym">Meligethes aeneus</name>
    <dbReference type="NCBI Taxonomy" id="1431903"/>
    <lineage>
        <taxon>Eukaryota</taxon>
        <taxon>Metazoa</taxon>
        <taxon>Ecdysozoa</taxon>
        <taxon>Arthropoda</taxon>
        <taxon>Hexapoda</taxon>
        <taxon>Insecta</taxon>
        <taxon>Pterygota</taxon>
        <taxon>Neoptera</taxon>
        <taxon>Endopterygota</taxon>
        <taxon>Coleoptera</taxon>
        <taxon>Polyphaga</taxon>
        <taxon>Cucujiformia</taxon>
        <taxon>Nitidulidae</taxon>
        <taxon>Meligethinae</taxon>
        <taxon>Brassicogethes</taxon>
    </lineage>
</organism>
<dbReference type="EMBL" id="OV121137">
    <property type="protein sequence ID" value="CAH0558696.1"/>
    <property type="molecule type" value="Genomic_DNA"/>
</dbReference>
<reference evidence="2" key="1">
    <citation type="submission" date="2021-12" db="EMBL/GenBank/DDBJ databases">
        <authorList>
            <person name="King R."/>
        </authorList>
    </citation>
    <scope>NUCLEOTIDE SEQUENCE</scope>
</reference>
<dbReference type="Proteomes" id="UP001154078">
    <property type="component" value="Chromosome 6"/>
</dbReference>
<name>A0A9P0BAP2_BRAAE</name>
<accession>A0A9P0BAP2</accession>
<sequence>MEKGIQKSFRNKFPELVDIIEDFGILEMESKIKTAKAGQTTKRKVAKITHNDNEEDIYGKLVMLKTECEEEENIALHKPEKMGLDRFKKMTEAIFHDCTTQVIIYIKEGDKEERNPNQITEAWRTQKKKTKKEHPN</sequence>
<evidence type="ECO:0000256" key="1">
    <source>
        <dbReference type="SAM" id="MobiDB-lite"/>
    </source>
</evidence>